<sequence length="90" mass="10975">MTLSYKKETELEKHVHEFRDYDFKLQVERLNTMMAKVYFLNKNNEIIFIPEGISCYNITDDVYEKSFHMDDTECYVVAWSNSYDFFYHSD</sequence>
<evidence type="ECO:0000313" key="1">
    <source>
        <dbReference type="EMBL" id="RIA81119.1"/>
    </source>
</evidence>
<comment type="caution">
    <text evidence="1">The sequence shown here is derived from an EMBL/GenBank/DDBJ whole genome shotgun (WGS) entry which is preliminary data.</text>
</comment>
<dbReference type="EMBL" id="QKYT01000843">
    <property type="protein sequence ID" value="RIA81119.1"/>
    <property type="molecule type" value="Genomic_DNA"/>
</dbReference>
<proteinExistence type="predicted"/>
<gene>
    <name evidence="1" type="ORF">C1645_791213</name>
</gene>
<evidence type="ECO:0000313" key="2">
    <source>
        <dbReference type="Proteomes" id="UP000265703"/>
    </source>
</evidence>
<feature type="non-terminal residue" evidence="1">
    <location>
        <position position="1"/>
    </location>
</feature>
<keyword evidence="2" id="KW-1185">Reference proteome</keyword>
<organism evidence="1 2">
    <name type="scientific">Glomus cerebriforme</name>
    <dbReference type="NCBI Taxonomy" id="658196"/>
    <lineage>
        <taxon>Eukaryota</taxon>
        <taxon>Fungi</taxon>
        <taxon>Fungi incertae sedis</taxon>
        <taxon>Mucoromycota</taxon>
        <taxon>Glomeromycotina</taxon>
        <taxon>Glomeromycetes</taxon>
        <taxon>Glomerales</taxon>
        <taxon>Glomeraceae</taxon>
        <taxon>Glomus</taxon>
    </lineage>
</organism>
<dbReference type="AlphaFoldDB" id="A0A397S8H7"/>
<reference evidence="1 2" key="1">
    <citation type="submission" date="2018-06" db="EMBL/GenBank/DDBJ databases">
        <title>Comparative genomics reveals the genomic features of Rhizophagus irregularis, R. cerebriforme, R. diaphanum and Gigaspora rosea, and their symbiotic lifestyle signature.</title>
        <authorList>
            <person name="Morin E."/>
            <person name="San Clemente H."/>
            <person name="Chen E.C.H."/>
            <person name="De La Providencia I."/>
            <person name="Hainaut M."/>
            <person name="Kuo A."/>
            <person name="Kohler A."/>
            <person name="Murat C."/>
            <person name="Tang N."/>
            <person name="Roy S."/>
            <person name="Loubradou J."/>
            <person name="Henrissat B."/>
            <person name="Grigoriev I.V."/>
            <person name="Corradi N."/>
            <person name="Roux C."/>
            <person name="Martin F.M."/>
        </authorList>
    </citation>
    <scope>NUCLEOTIDE SEQUENCE [LARGE SCALE GENOMIC DNA]</scope>
    <source>
        <strain evidence="1 2">DAOM 227022</strain>
    </source>
</reference>
<feature type="non-terminal residue" evidence="1">
    <location>
        <position position="90"/>
    </location>
</feature>
<dbReference type="OrthoDB" id="2431073at2759"/>
<protein>
    <submittedName>
        <fullName evidence="1">Uncharacterized protein</fullName>
    </submittedName>
</protein>
<dbReference type="Proteomes" id="UP000265703">
    <property type="component" value="Unassembled WGS sequence"/>
</dbReference>
<accession>A0A397S8H7</accession>
<name>A0A397S8H7_9GLOM</name>